<dbReference type="SUPFAM" id="SSF49742">
    <property type="entry name" value="PHM/PNGase F"/>
    <property type="match status" value="2"/>
</dbReference>
<protein>
    <recommendedName>
        <fullName evidence="5">Copper type II ascorbate-dependent monooxygenase C-terminal domain-containing protein</fullName>
    </recommendedName>
</protein>
<dbReference type="RefSeq" id="WP_343995330.1">
    <property type="nucleotide sequence ID" value="NZ_BAAANB010000234.1"/>
</dbReference>
<evidence type="ECO:0000256" key="1">
    <source>
        <dbReference type="ARBA" id="ARBA00023157"/>
    </source>
</evidence>
<reference evidence="3 4" key="1">
    <citation type="journal article" date="2019" name="Int. J. Syst. Evol. Microbiol.">
        <title>The Global Catalogue of Microorganisms (GCM) 10K type strain sequencing project: providing services to taxonomists for standard genome sequencing and annotation.</title>
        <authorList>
            <consortium name="The Broad Institute Genomics Platform"/>
            <consortium name="The Broad Institute Genome Sequencing Center for Infectious Disease"/>
            <person name="Wu L."/>
            <person name="Ma J."/>
        </authorList>
    </citation>
    <scope>NUCLEOTIDE SEQUENCE [LARGE SCALE GENOMIC DNA]</scope>
    <source>
        <strain evidence="3 4">JCM 14283</strain>
    </source>
</reference>
<keyword evidence="1" id="KW-1015">Disulfide bond</keyword>
<organism evidence="3 4">
    <name type="scientific">Terrabacter terrae</name>
    <dbReference type="NCBI Taxonomy" id="318434"/>
    <lineage>
        <taxon>Bacteria</taxon>
        <taxon>Bacillati</taxon>
        <taxon>Actinomycetota</taxon>
        <taxon>Actinomycetes</taxon>
        <taxon>Micrococcales</taxon>
        <taxon>Intrasporangiaceae</taxon>
        <taxon>Terrabacter</taxon>
    </lineage>
</organism>
<dbReference type="PANTHER" id="PTHR10157">
    <property type="entry name" value="DOPAMINE BETA HYDROXYLASE RELATED"/>
    <property type="match status" value="1"/>
</dbReference>
<dbReference type="Gene3D" id="2.60.120.230">
    <property type="match status" value="1"/>
</dbReference>
<proteinExistence type="predicted"/>
<dbReference type="InterPro" id="IPR014784">
    <property type="entry name" value="Cu2_ascorb_mOase-like_C"/>
</dbReference>
<accession>A0ABN1ZY67</accession>
<feature type="region of interest" description="Disordered" evidence="2">
    <location>
        <begin position="39"/>
        <end position="99"/>
    </location>
</feature>
<feature type="compositionally biased region" description="Low complexity" evidence="2">
    <location>
        <begin position="77"/>
        <end position="86"/>
    </location>
</feature>
<feature type="compositionally biased region" description="Polar residues" evidence="2">
    <location>
        <begin position="43"/>
        <end position="56"/>
    </location>
</feature>
<sequence length="432" mass="44978">MGHGLADANGPRRARRPRAGLAAALAALVVLIAGCGSPGPAAPTSTSGASTGQVATPGSGPRSSTQPATPTTPPTTGPDAAAGRPRPVTPAAPAPLRTGESLRTVASPVDYTPRAPTVGTDDYRCFVLDPKVSRDAFVTGFDIVPGQPQEVHHVILFRVPPSAAAAARARNAESGGNGWTCFGGTGLGSGGVGLDDAPWVGAWAPGGRANVLPPDVGIPLQRGSLLIMQVHYNLRHGSTPDRTKVQLRLSSSTRLKPLQTMLYPAPVELPCRAGKSGPLCDRATAVADVTKRFGPMSAPIVNGLLLACDGTLIPTPGPTQSCTRRVDQEATIRAVAGHMHLLGSSLRIDLDPGTSKARTLLDIKVWDFDNQASVPVPATVIRPGDSIRITCTHDQAWRDRLPDLQGLPERYVVWGEGTTDEMCLGLLSVTRP</sequence>
<gene>
    <name evidence="3" type="ORF">GCM10009740_40890</name>
</gene>
<dbReference type="Proteomes" id="UP001501285">
    <property type="component" value="Unassembled WGS sequence"/>
</dbReference>
<evidence type="ECO:0000256" key="2">
    <source>
        <dbReference type="SAM" id="MobiDB-lite"/>
    </source>
</evidence>
<dbReference type="InterPro" id="IPR036939">
    <property type="entry name" value="Cu2_ascorb_mOase_N_sf"/>
</dbReference>
<evidence type="ECO:0000313" key="3">
    <source>
        <dbReference type="EMBL" id="GAA1506984.1"/>
    </source>
</evidence>
<name>A0ABN1ZY67_9MICO</name>
<evidence type="ECO:0000313" key="4">
    <source>
        <dbReference type="Proteomes" id="UP001501285"/>
    </source>
</evidence>
<keyword evidence="4" id="KW-1185">Reference proteome</keyword>
<dbReference type="Gene3D" id="2.60.120.310">
    <property type="entry name" value="Copper type II, ascorbate-dependent monooxygenase, N-terminal domain"/>
    <property type="match status" value="1"/>
</dbReference>
<evidence type="ECO:0008006" key="5">
    <source>
        <dbReference type="Google" id="ProtNLM"/>
    </source>
</evidence>
<dbReference type="PANTHER" id="PTHR10157:SF23">
    <property type="entry name" value="MOXD1 HOMOLOG 1"/>
    <property type="match status" value="1"/>
</dbReference>
<dbReference type="InterPro" id="IPR000945">
    <property type="entry name" value="DBH-like"/>
</dbReference>
<dbReference type="EMBL" id="BAAANB010000234">
    <property type="protein sequence ID" value="GAA1506984.1"/>
    <property type="molecule type" value="Genomic_DNA"/>
</dbReference>
<dbReference type="InterPro" id="IPR008977">
    <property type="entry name" value="PHM/PNGase_F_dom_sf"/>
</dbReference>
<comment type="caution">
    <text evidence="3">The sequence shown here is derived from an EMBL/GenBank/DDBJ whole genome shotgun (WGS) entry which is preliminary data.</text>
</comment>